<dbReference type="GO" id="GO:0042597">
    <property type="term" value="C:periplasmic space"/>
    <property type="evidence" value="ECO:0007669"/>
    <property type="project" value="UniProtKB-SubCell"/>
</dbReference>
<dbReference type="AlphaFoldDB" id="A0A4R6PT56"/>
<keyword evidence="9" id="KW-0966">Cell projection</keyword>
<keyword evidence="5 7" id="KW-0574">Periplasm</keyword>
<dbReference type="PANTHER" id="PTHR36307">
    <property type="entry name" value="FLAGELLA BASAL BODY P-RING FORMATION PROTEIN FLGA"/>
    <property type="match status" value="1"/>
</dbReference>
<dbReference type="Gene3D" id="2.30.30.760">
    <property type="match status" value="1"/>
</dbReference>
<dbReference type="EMBL" id="SNXI01000002">
    <property type="protein sequence ID" value="TDP40327.1"/>
    <property type="molecule type" value="Genomic_DNA"/>
</dbReference>
<keyword evidence="10" id="KW-1185">Reference proteome</keyword>
<evidence type="ECO:0000256" key="1">
    <source>
        <dbReference type="ARBA" id="ARBA00004418"/>
    </source>
</evidence>
<dbReference type="CDD" id="cd11614">
    <property type="entry name" value="SAF_CpaB_FlgA_like"/>
    <property type="match status" value="1"/>
</dbReference>
<evidence type="ECO:0000256" key="6">
    <source>
        <dbReference type="ARBA" id="ARBA00025643"/>
    </source>
</evidence>
<evidence type="ECO:0000256" key="4">
    <source>
        <dbReference type="ARBA" id="ARBA00022729"/>
    </source>
</evidence>
<evidence type="ECO:0000256" key="2">
    <source>
        <dbReference type="ARBA" id="ARBA00010474"/>
    </source>
</evidence>
<organism evidence="9 10">
    <name type="scientific">Idiomarina aquatica</name>
    <dbReference type="NCBI Taxonomy" id="1327752"/>
    <lineage>
        <taxon>Bacteria</taxon>
        <taxon>Pseudomonadati</taxon>
        <taxon>Pseudomonadota</taxon>
        <taxon>Gammaproteobacteria</taxon>
        <taxon>Alteromonadales</taxon>
        <taxon>Idiomarinaceae</taxon>
        <taxon>Idiomarina</taxon>
    </lineage>
</organism>
<dbReference type="InterPro" id="IPR013974">
    <property type="entry name" value="SAF"/>
</dbReference>
<feature type="signal peptide" evidence="7">
    <location>
        <begin position="1"/>
        <end position="24"/>
    </location>
</feature>
<reference evidence="9 10" key="1">
    <citation type="submission" date="2019-03" db="EMBL/GenBank/DDBJ databases">
        <title>Freshwater and sediment microbial communities from various areas in North America, analyzing microbe dynamics in response to fracking.</title>
        <authorList>
            <person name="Lamendella R."/>
        </authorList>
    </citation>
    <scope>NUCLEOTIDE SEQUENCE [LARGE SCALE GENOMIC DNA]</scope>
    <source>
        <strain evidence="9 10">18_TX</strain>
    </source>
</reference>
<dbReference type="SMART" id="SM00858">
    <property type="entry name" value="SAF"/>
    <property type="match status" value="1"/>
</dbReference>
<gene>
    <name evidence="9" type="ORF">DEU29_102228</name>
</gene>
<dbReference type="InterPro" id="IPR041231">
    <property type="entry name" value="FlgA_N"/>
</dbReference>
<dbReference type="Proteomes" id="UP000295531">
    <property type="component" value="Unassembled WGS sequence"/>
</dbReference>
<dbReference type="OrthoDB" id="5729023at2"/>
<dbReference type="PANTHER" id="PTHR36307:SF1">
    <property type="entry name" value="FLAGELLA BASAL BODY P-RING FORMATION PROTEIN FLGA"/>
    <property type="match status" value="1"/>
</dbReference>
<accession>A0A4R6PT56</accession>
<proteinExistence type="inferred from homology"/>
<dbReference type="NCBIfam" id="TIGR03170">
    <property type="entry name" value="flgA_cterm"/>
    <property type="match status" value="1"/>
</dbReference>
<dbReference type="RefSeq" id="WP_133538785.1">
    <property type="nucleotide sequence ID" value="NZ_SNXI01000002.1"/>
</dbReference>
<feature type="domain" description="SAF" evidence="8">
    <location>
        <begin position="115"/>
        <end position="177"/>
    </location>
</feature>
<evidence type="ECO:0000256" key="5">
    <source>
        <dbReference type="ARBA" id="ARBA00022764"/>
    </source>
</evidence>
<comment type="caution">
    <text evidence="9">The sequence shown here is derived from an EMBL/GenBank/DDBJ whole genome shotgun (WGS) entry which is preliminary data.</text>
</comment>
<evidence type="ECO:0000259" key="8">
    <source>
        <dbReference type="SMART" id="SM00858"/>
    </source>
</evidence>
<dbReference type="InterPro" id="IPR039246">
    <property type="entry name" value="Flagellar_FlgA"/>
</dbReference>
<evidence type="ECO:0000256" key="7">
    <source>
        <dbReference type="RuleBase" id="RU362063"/>
    </source>
</evidence>
<feature type="chain" id="PRO_5021042345" description="Flagella basal body P-ring formation protein FlgA" evidence="7">
    <location>
        <begin position="25"/>
        <end position="237"/>
    </location>
</feature>
<dbReference type="GO" id="GO:0044780">
    <property type="term" value="P:bacterial-type flagellum assembly"/>
    <property type="evidence" value="ECO:0007669"/>
    <property type="project" value="InterPro"/>
</dbReference>
<evidence type="ECO:0000313" key="10">
    <source>
        <dbReference type="Proteomes" id="UP000295531"/>
    </source>
</evidence>
<keyword evidence="7" id="KW-1005">Bacterial flagellum biogenesis</keyword>
<keyword evidence="4 7" id="KW-0732">Signal</keyword>
<evidence type="ECO:0000256" key="3">
    <source>
        <dbReference type="ARBA" id="ARBA00014754"/>
    </source>
</evidence>
<comment type="similarity">
    <text evidence="2 7">Belongs to the FlgA family.</text>
</comment>
<dbReference type="Gene3D" id="3.90.1210.10">
    <property type="entry name" value="Antifreeze-like/N-acetylneuraminic acid synthase C-terminal domain"/>
    <property type="match status" value="1"/>
</dbReference>
<dbReference type="InterPro" id="IPR017585">
    <property type="entry name" value="SAF_FlgA"/>
</dbReference>
<comment type="function">
    <text evidence="6 7">Involved in the assembly process of the P-ring formation. It may associate with FlgF on the rod constituting a structure essential for the P-ring assembly or may act as a modulator protein for the P-ring assembly.</text>
</comment>
<protein>
    <recommendedName>
        <fullName evidence="3 7">Flagella basal body P-ring formation protein FlgA</fullName>
    </recommendedName>
</protein>
<keyword evidence="9" id="KW-0969">Cilium</keyword>
<evidence type="ECO:0000313" key="9">
    <source>
        <dbReference type="EMBL" id="TDP40327.1"/>
    </source>
</evidence>
<keyword evidence="9" id="KW-0282">Flagellum</keyword>
<dbReference type="Pfam" id="PF13144">
    <property type="entry name" value="ChapFlgA"/>
    <property type="match status" value="1"/>
</dbReference>
<name>A0A4R6PT56_9GAMM</name>
<comment type="subcellular location">
    <subcellularLocation>
        <location evidence="1 7">Periplasm</location>
    </subcellularLocation>
</comment>
<sequence>MIIRNSLLISLLLIIAHSGSVANANERKSDSLDHKALQTLAHDFVKAQVTAPDNGRVEIVANNLDPRMVAKKCSEQPQVSFASNSGLDSYTTVEIECAAPTAWRTYVPVRIYRYKPVITAAVPMSPGHLVSESDLTTQEVDINRIRSNVFTSADTLVGARIKRRVRSGQPIEASDTCLVCSGEKVTIVAKSKALQITASGKALADGLKGESVAVQNTRSNKSLEAIVTGLNEVTVQL</sequence>
<dbReference type="Pfam" id="PF17656">
    <property type="entry name" value="ChapFlgA_N"/>
    <property type="match status" value="1"/>
</dbReference>